<evidence type="ECO:0000256" key="1">
    <source>
        <dbReference type="ARBA" id="ARBA00004613"/>
    </source>
</evidence>
<dbReference type="GeneTree" id="ENSGT01010000227788"/>
<evidence type="ECO:0000256" key="4">
    <source>
        <dbReference type="SAM" id="SignalP"/>
    </source>
</evidence>
<dbReference type="AlphaFoldDB" id="H9G4X2"/>
<reference evidence="6" key="3">
    <citation type="submission" date="2025-09" db="UniProtKB">
        <authorList>
            <consortium name="Ensembl"/>
        </authorList>
    </citation>
    <scope>IDENTIFICATION</scope>
</reference>
<keyword evidence="4" id="KW-0732">Signal</keyword>
<protein>
    <recommendedName>
        <fullName evidence="5">Snake toxin/toxin-like domain-containing protein</fullName>
    </recommendedName>
</protein>
<keyword evidence="3" id="KW-1015">Disulfide bond</keyword>
<dbReference type="Ensembl" id="ENSACAT00000001239.3">
    <property type="protein sequence ID" value="ENSACAP00000001206.3"/>
    <property type="gene ID" value="ENSACAG00000001322.3"/>
</dbReference>
<keyword evidence="7" id="KW-1185">Reference proteome</keyword>
<feature type="signal peptide" evidence="4">
    <location>
        <begin position="1"/>
        <end position="15"/>
    </location>
</feature>
<evidence type="ECO:0000256" key="3">
    <source>
        <dbReference type="ARBA" id="ARBA00023157"/>
    </source>
</evidence>
<proteinExistence type="predicted"/>
<dbReference type="Bgee" id="ENSACAG00000001322">
    <property type="expression patterns" value="Expressed in dewlap and 1 other cell type or tissue"/>
</dbReference>
<dbReference type="Gene3D" id="2.10.60.10">
    <property type="entry name" value="CD59"/>
    <property type="match status" value="1"/>
</dbReference>
<keyword evidence="2" id="KW-0964">Secreted</keyword>
<dbReference type="GO" id="GO:0005576">
    <property type="term" value="C:extracellular region"/>
    <property type="evidence" value="ECO:0007669"/>
    <property type="project" value="UniProtKB-SubCell"/>
</dbReference>
<dbReference type="Proteomes" id="UP000001646">
    <property type="component" value="Unplaced"/>
</dbReference>
<dbReference type="InterPro" id="IPR035076">
    <property type="entry name" value="Toxin/TOLIP"/>
</dbReference>
<evidence type="ECO:0000256" key="2">
    <source>
        <dbReference type="ARBA" id="ARBA00022525"/>
    </source>
</evidence>
<dbReference type="SUPFAM" id="SSF57302">
    <property type="entry name" value="Snake toxin-like"/>
    <property type="match status" value="1"/>
</dbReference>
<dbReference type="HOGENOM" id="CLU_141358_0_1_1"/>
<evidence type="ECO:0000313" key="6">
    <source>
        <dbReference type="Ensembl" id="ENSACAP00000001206.3"/>
    </source>
</evidence>
<dbReference type="InParanoid" id="H9G4X2"/>
<comment type="subcellular location">
    <subcellularLocation>
        <location evidence="1">Secreted</location>
    </subcellularLocation>
</comment>
<reference evidence="6" key="1">
    <citation type="submission" date="2009-12" db="EMBL/GenBank/DDBJ databases">
        <title>The Genome Sequence of Anolis carolinensis (Green Anole Lizard).</title>
        <authorList>
            <consortium name="The Genome Sequencing Platform"/>
            <person name="Di Palma F."/>
            <person name="Alfoldi J."/>
            <person name="Heiman D."/>
            <person name="Young S."/>
            <person name="Grabherr M."/>
            <person name="Johnson J."/>
            <person name="Lander E.S."/>
            <person name="Lindblad-Toh K."/>
        </authorList>
    </citation>
    <scope>NUCLEOTIDE SEQUENCE [LARGE SCALE GENOMIC DNA]</scope>
    <source>
        <strain evidence="6">JBL SC #1</strain>
    </source>
</reference>
<dbReference type="InterPro" id="IPR045860">
    <property type="entry name" value="Snake_toxin-like_sf"/>
</dbReference>
<feature type="chain" id="PRO_5032777148" description="Snake toxin/toxin-like domain-containing protein" evidence="4">
    <location>
        <begin position="16"/>
        <end position="67"/>
    </location>
</feature>
<evidence type="ECO:0000259" key="5">
    <source>
        <dbReference type="Pfam" id="PF00087"/>
    </source>
</evidence>
<name>H9G4X2_ANOCA</name>
<reference evidence="6" key="2">
    <citation type="submission" date="2025-08" db="UniProtKB">
        <authorList>
            <consortium name="Ensembl"/>
        </authorList>
    </citation>
    <scope>IDENTIFICATION</scope>
</reference>
<accession>H9G4X2</accession>
<evidence type="ECO:0000313" key="7">
    <source>
        <dbReference type="Proteomes" id="UP000001646"/>
    </source>
</evidence>
<feature type="domain" description="Snake toxin/toxin-like" evidence="5">
    <location>
        <begin position="16"/>
        <end position="50"/>
    </location>
</feature>
<organism evidence="6 7">
    <name type="scientific">Anolis carolinensis</name>
    <name type="common">Green anole</name>
    <name type="synonym">American chameleon</name>
    <dbReference type="NCBI Taxonomy" id="28377"/>
    <lineage>
        <taxon>Eukaryota</taxon>
        <taxon>Metazoa</taxon>
        <taxon>Chordata</taxon>
        <taxon>Craniata</taxon>
        <taxon>Vertebrata</taxon>
        <taxon>Euteleostomi</taxon>
        <taxon>Lepidosauria</taxon>
        <taxon>Squamata</taxon>
        <taxon>Bifurcata</taxon>
        <taxon>Unidentata</taxon>
        <taxon>Episquamata</taxon>
        <taxon>Toxicofera</taxon>
        <taxon>Iguania</taxon>
        <taxon>Dactyloidae</taxon>
        <taxon>Anolis</taxon>
    </lineage>
</organism>
<dbReference type="Pfam" id="PF00087">
    <property type="entry name" value="Toxin_TOLIP"/>
    <property type="match status" value="1"/>
</dbReference>
<sequence length="67" mass="7487">LSKLLPAHLAWISQALVCFTCEDQTSNWACLRMTICPKEEKRCITVGTVSGTGKSFSLQAFHQQMQL</sequence>